<evidence type="ECO:0000313" key="3">
    <source>
        <dbReference type="EMBL" id="TDR22666.1"/>
    </source>
</evidence>
<protein>
    <submittedName>
        <fullName evidence="3">Rhamnosyl/mannosyltransferase</fullName>
    </submittedName>
</protein>
<dbReference type="Pfam" id="PF13439">
    <property type="entry name" value="Glyco_transf_4"/>
    <property type="match status" value="1"/>
</dbReference>
<dbReference type="Gene3D" id="3.40.50.2000">
    <property type="entry name" value="Glycogen Phosphorylase B"/>
    <property type="match status" value="2"/>
</dbReference>
<dbReference type="EMBL" id="SNZB01000002">
    <property type="protein sequence ID" value="TDR22666.1"/>
    <property type="molecule type" value="Genomic_DNA"/>
</dbReference>
<dbReference type="OrthoDB" id="9795746at2"/>
<dbReference type="Proteomes" id="UP000295724">
    <property type="component" value="Unassembled WGS sequence"/>
</dbReference>
<gene>
    <name evidence="3" type="ORF">C8D91_1158</name>
</gene>
<accession>A0A4R6XSC7</accession>
<dbReference type="AlphaFoldDB" id="A0A4R6XSC7"/>
<proteinExistence type="predicted"/>
<evidence type="ECO:0000259" key="2">
    <source>
        <dbReference type="Pfam" id="PF13439"/>
    </source>
</evidence>
<sequence length="380" mass="44002">MKLLHIGKFYPPYRGGMESYLFDLSREQVKQGHQVTVLVHNHQWGKLISPTELSEELGVSLIRLKSSRPVFHTPLMLGFNRQVNQIIADQKPDLIHLHWPNPSLLQLLFNRVAKQIPWVISWHSDMVTAHSSRLMKTLYRLIKPLESRLLKHTKAILVSSQNYANFSPQLIVHQDITRVVPLGLNTKELKAMKLDRKVAQKHWRKGGFRLFNLGRLTYYKNQQMLLESMQHMTDCQLLLAGGGQLESQLKNYIERTQLSDRVTLLGQVSWQKAHELFSSCDVFCLVSHDRAESFGVVLLEAMYHDKIILVADTKGSGMSWLANNYNKGFTFKANDVNDFIKQINVIKDNYEAITKRPKQFDYEIEKITEMVTTQYQSIIN</sequence>
<dbReference type="GO" id="GO:0016757">
    <property type="term" value="F:glycosyltransferase activity"/>
    <property type="evidence" value="ECO:0007669"/>
    <property type="project" value="UniProtKB-KW"/>
</dbReference>
<comment type="caution">
    <text evidence="3">The sequence shown here is derived from an EMBL/GenBank/DDBJ whole genome shotgun (WGS) entry which is preliminary data.</text>
</comment>
<dbReference type="PANTHER" id="PTHR45947">
    <property type="entry name" value="SULFOQUINOVOSYL TRANSFERASE SQD2"/>
    <property type="match status" value="1"/>
</dbReference>
<feature type="domain" description="Glycosyl transferase family 1" evidence="1">
    <location>
        <begin position="200"/>
        <end position="356"/>
    </location>
</feature>
<reference evidence="3 4" key="1">
    <citation type="submission" date="2019-03" db="EMBL/GenBank/DDBJ databases">
        <title>Genomic Encyclopedia of Type Strains, Phase IV (KMG-IV): sequencing the most valuable type-strain genomes for metagenomic binning, comparative biology and taxonomic classification.</title>
        <authorList>
            <person name="Goeker M."/>
        </authorList>
    </citation>
    <scope>NUCLEOTIDE SEQUENCE [LARGE SCALE GENOMIC DNA]</scope>
    <source>
        <strain evidence="3 4">DSM 25488</strain>
    </source>
</reference>
<evidence type="ECO:0000259" key="1">
    <source>
        <dbReference type="Pfam" id="PF00534"/>
    </source>
</evidence>
<dbReference type="RefSeq" id="WP_099019288.1">
    <property type="nucleotide sequence ID" value="NZ_NIHB01000002.1"/>
</dbReference>
<dbReference type="Pfam" id="PF00534">
    <property type="entry name" value="Glycos_transf_1"/>
    <property type="match status" value="1"/>
</dbReference>
<dbReference type="InterPro" id="IPR001296">
    <property type="entry name" value="Glyco_trans_1"/>
</dbReference>
<keyword evidence="3" id="KW-0328">Glycosyltransferase</keyword>
<dbReference type="InterPro" id="IPR050194">
    <property type="entry name" value="Glycosyltransferase_grp1"/>
</dbReference>
<keyword evidence="4" id="KW-1185">Reference proteome</keyword>
<dbReference type="PANTHER" id="PTHR45947:SF3">
    <property type="entry name" value="SULFOQUINOVOSYL TRANSFERASE SQD2"/>
    <property type="match status" value="1"/>
</dbReference>
<organism evidence="3 4">
    <name type="scientific">Marinicella litoralis</name>
    <dbReference type="NCBI Taxonomy" id="644220"/>
    <lineage>
        <taxon>Bacteria</taxon>
        <taxon>Pseudomonadati</taxon>
        <taxon>Pseudomonadota</taxon>
        <taxon>Gammaproteobacteria</taxon>
        <taxon>Lysobacterales</taxon>
        <taxon>Marinicellaceae</taxon>
        <taxon>Marinicella</taxon>
    </lineage>
</organism>
<dbReference type="SUPFAM" id="SSF53756">
    <property type="entry name" value="UDP-Glycosyltransferase/glycogen phosphorylase"/>
    <property type="match status" value="1"/>
</dbReference>
<keyword evidence="3" id="KW-0808">Transferase</keyword>
<dbReference type="InterPro" id="IPR028098">
    <property type="entry name" value="Glyco_trans_4-like_N"/>
</dbReference>
<feature type="domain" description="Glycosyltransferase subfamily 4-like N-terminal" evidence="2">
    <location>
        <begin position="15"/>
        <end position="187"/>
    </location>
</feature>
<name>A0A4R6XSC7_9GAMM</name>
<evidence type="ECO:0000313" key="4">
    <source>
        <dbReference type="Proteomes" id="UP000295724"/>
    </source>
</evidence>